<proteinExistence type="predicted"/>
<name>A0ABM1BV93_LIMPO</name>
<evidence type="ECO:0000256" key="2">
    <source>
        <dbReference type="SAM" id="MobiDB-lite"/>
    </source>
</evidence>
<sequence>FIYISVFQGSDSGSDLFTTVQRELSPTLKSNKKIQPENIRAGALSPPHFKYPLQNGSLRDELVSSSSPEPVLSYSAAGLTSKAVCVSTPELPFLAHKVTISGTSVSATSVNSVSELQENCPPPCLSPIISGVLVNSDSNFGISRTGSLTAKGLSGGSNKNNDLISPSTYPSKSLPILATPLSHTPFQGKNSFPIINGVKTSISCSDPSVGSALPKTSVPVSSSSSSFPFCISSSHIPQERPPSISTTASNKSTSLVSSTSACSSHISHTPSTSVNSRPTSSVSQSNLLNHHPGFSLTTHSKTSTLTGSRDSNSSLSSLGHSLHSNNNKESASRSSSRGNTPALSASSATALGGHDPSNNPTCCTYAVASYGSTSLVFSKSHSWGRSNASPVHGCNGPALTRSGGSSTSIPLPPSLSNSHHSSPFGNLPGHPTLHPVMFGPALHPAASLPTSGSLGSPDGPPPYVAGDAIYPQPNPDYLRRELDTRFLVSHDRTLGIHPPPFMRPEHHHHQHSPFLPPHLGSSLVSPQPPTGHLYEKFPKLDSPIYTRNPLGLPAYSGVSPILSGDTTPFVPPRHLASFQPKMNPLVKTKNMKSGRWCAMHVRIAWEIYHHQQKQQSEVHKASTTPSAPPGDLLQRPRDFHMSLLLNTAGPPHGRPPFEGSSHPNSFLNSSAAHLGLPPFARPPYPSFGGPSNSFGRLSSLGLGSASVFNSRDPSGLSNLSLPSQDPWTHIHRNPHSIPVPLGSGSMPNPAPWGGLKAEAERKLERDKQRKAELEKEIREREVSEKCRGQDREKRKYDRQKERDRGNRAFHQMNSLEGIQNGEVVERNREWNRRERESSRSPIRHQRESRKDGVLENTESRAKHPKSQEDLTTCPPSASASTSLPGISERDRLRALESAKSGNFMMKSIVPSLSNSRPIECVGVANCESNQLLSSVASTTTSSNRRESFDFTLTRDSDREQVLQRYSALNSVMFHNRFREFSASSGHLLQDHAKLAPPPLRPSESCFSSPSGLPSSVSKQGKYCPSPATFLNNTPPGRNKNDFPANYVSAVPPPLIPCSTAPSANSSLHHCSQGSSPQLSSKLGLNSLDNSHKPFFHKEKQIITPLSTTISSQPR</sequence>
<feature type="compositionally biased region" description="Low complexity" evidence="2">
    <location>
        <begin position="870"/>
        <end position="884"/>
    </location>
</feature>
<feature type="region of interest" description="Disordered" evidence="2">
    <location>
        <begin position="727"/>
        <end position="889"/>
    </location>
</feature>
<keyword evidence="1" id="KW-0597">Phosphoprotein</keyword>
<feature type="region of interest" description="Disordered" evidence="2">
    <location>
        <begin position="614"/>
        <end position="669"/>
    </location>
</feature>
<protein>
    <submittedName>
        <fullName evidence="4">Uncharacterized protein LOC106473200</fullName>
    </submittedName>
</protein>
<dbReference type="Pfam" id="PF15336">
    <property type="entry name" value="Auts2"/>
    <property type="match status" value="1"/>
</dbReference>
<feature type="region of interest" description="Disordered" evidence="2">
    <location>
        <begin position="261"/>
        <end position="356"/>
    </location>
</feature>
<reference evidence="4" key="1">
    <citation type="submission" date="2025-08" db="UniProtKB">
        <authorList>
            <consortium name="RefSeq"/>
        </authorList>
    </citation>
    <scope>IDENTIFICATION</scope>
    <source>
        <tissue evidence="4">Muscle</tissue>
    </source>
</reference>
<feature type="compositionally biased region" description="Basic and acidic residues" evidence="2">
    <location>
        <begin position="757"/>
        <end position="806"/>
    </location>
</feature>
<feature type="compositionally biased region" description="Low complexity" evidence="2">
    <location>
        <begin position="402"/>
        <end position="422"/>
    </location>
</feature>
<feature type="compositionally biased region" description="Low complexity" evidence="2">
    <location>
        <begin position="295"/>
        <end position="327"/>
    </location>
</feature>
<evidence type="ECO:0000313" key="4">
    <source>
        <dbReference type="RefSeq" id="XP_013789336.2"/>
    </source>
</evidence>
<evidence type="ECO:0000313" key="3">
    <source>
        <dbReference type="Proteomes" id="UP000694941"/>
    </source>
</evidence>
<feature type="compositionally biased region" description="Basic and acidic residues" evidence="2">
    <location>
        <begin position="823"/>
        <end position="868"/>
    </location>
</feature>
<dbReference type="Proteomes" id="UP000694941">
    <property type="component" value="Unplaced"/>
</dbReference>
<evidence type="ECO:0000256" key="1">
    <source>
        <dbReference type="ARBA" id="ARBA00022553"/>
    </source>
</evidence>
<dbReference type="RefSeq" id="XP_013789336.2">
    <property type="nucleotide sequence ID" value="XM_013933882.2"/>
</dbReference>
<dbReference type="InterPro" id="IPR023246">
    <property type="entry name" value="AUTS2"/>
</dbReference>
<dbReference type="PANTHER" id="PTHR14429:SF22">
    <property type="entry name" value="AGAP013055-PA"/>
    <property type="match status" value="1"/>
</dbReference>
<dbReference type="GeneID" id="106473200"/>
<accession>A0ABM1BV93</accession>
<organism evidence="3 4">
    <name type="scientific">Limulus polyphemus</name>
    <name type="common">Atlantic horseshoe crab</name>
    <dbReference type="NCBI Taxonomy" id="6850"/>
    <lineage>
        <taxon>Eukaryota</taxon>
        <taxon>Metazoa</taxon>
        <taxon>Ecdysozoa</taxon>
        <taxon>Arthropoda</taxon>
        <taxon>Chelicerata</taxon>
        <taxon>Merostomata</taxon>
        <taxon>Xiphosura</taxon>
        <taxon>Limulidae</taxon>
        <taxon>Limulus</taxon>
    </lineage>
</organism>
<feature type="compositionally biased region" description="Low complexity" evidence="2">
    <location>
        <begin position="342"/>
        <end position="351"/>
    </location>
</feature>
<feature type="non-terminal residue" evidence="4">
    <location>
        <position position="1"/>
    </location>
</feature>
<feature type="region of interest" description="Disordered" evidence="2">
    <location>
        <begin position="1065"/>
        <end position="1085"/>
    </location>
</feature>
<feature type="region of interest" description="Disordered" evidence="2">
    <location>
        <begin position="394"/>
        <end position="422"/>
    </location>
</feature>
<feature type="compositionally biased region" description="Polar residues" evidence="2">
    <location>
        <begin position="328"/>
        <end position="341"/>
    </location>
</feature>
<gene>
    <name evidence="4" type="primary">LOC106473200</name>
</gene>
<keyword evidence="3" id="KW-1185">Reference proteome</keyword>
<dbReference type="PANTHER" id="PTHR14429">
    <property type="entry name" value="FIBROSIN FAMILY MEMBER"/>
    <property type="match status" value="1"/>
</dbReference>
<feature type="compositionally biased region" description="Polar residues" evidence="2">
    <location>
        <begin position="270"/>
        <end position="288"/>
    </location>
</feature>